<dbReference type="Gene3D" id="1.10.260.40">
    <property type="entry name" value="lambda repressor-like DNA-binding domains"/>
    <property type="match status" value="1"/>
</dbReference>
<dbReference type="InterPro" id="IPR000843">
    <property type="entry name" value="HTH_LacI"/>
</dbReference>
<dbReference type="Pfam" id="PF13377">
    <property type="entry name" value="Peripla_BP_3"/>
    <property type="match status" value="1"/>
</dbReference>
<dbReference type="SMART" id="SM00354">
    <property type="entry name" value="HTH_LACI"/>
    <property type="match status" value="1"/>
</dbReference>
<evidence type="ECO:0000259" key="5">
    <source>
        <dbReference type="PROSITE" id="PS50943"/>
    </source>
</evidence>
<dbReference type="PROSITE" id="PS50943">
    <property type="entry name" value="HTH_CROC1"/>
    <property type="match status" value="1"/>
</dbReference>
<comment type="caution">
    <text evidence="6">The sequence shown here is derived from an EMBL/GenBank/DDBJ whole genome shotgun (WGS) entry which is preliminary data.</text>
</comment>
<dbReference type="SUPFAM" id="SSF53822">
    <property type="entry name" value="Periplasmic binding protein-like I"/>
    <property type="match status" value="1"/>
</dbReference>
<protein>
    <submittedName>
        <fullName evidence="6">Substrate-binding domain-containing protein</fullName>
    </submittedName>
</protein>
<reference evidence="6 7" key="1">
    <citation type="submission" date="2019-12" db="EMBL/GenBank/DDBJ databases">
        <title>Whole genome sequencing of endophytic Actinobacterium Micromonospora sp. MPMI6T.</title>
        <authorList>
            <person name="Evv R."/>
            <person name="Podile A.R."/>
        </authorList>
    </citation>
    <scope>NUCLEOTIDE SEQUENCE [LARGE SCALE GENOMIC DNA]</scope>
    <source>
        <strain evidence="6 7">MPMI6</strain>
    </source>
</reference>
<dbReference type="InterPro" id="IPR001387">
    <property type="entry name" value="Cro/C1-type_HTH"/>
</dbReference>
<dbReference type="PROSITE" id="PS00356">
    <property type="entry name" value="HTH_LACI_1"/>
    <property type="match status" value="1"/>
</dbReference>
<evidence type="ECO:0000256" key="1">
    <source>
        <dbReference type="ARBA" id="ARBA00023015"/>
    </source>
</evidence>
<name>A0ABS3VIP8_MICEH</name>
<keyword evidence="2" id="KW-0238">DNA-binding</keyword>
<dbReference type="CDD" id="cd01392">
    <property type="entry name" value="HTH_LacI"/>
    <property type="match status" value="1"/>
</dbReference>
<dbReference type="Pfam" id="PF00356">
    <property type="entry name" value="LacI"/>
    <property type="match status" value="1"/>
</dbReference>
<organism evidence="6 7">
    <name type="scientific">Micromonospora echinofusca</name>
    <dbReference type="NCBI Taxonomy" id="47858"/>
    <lineage>
        <taxon>Bacteria</taxon>
        <taxon>Bacillati</taxon>
        <taxon>Actinomycetota</taxon>
        <taxon>Actinomycetes</taxon>
        <taxon>Micromonosporales</taxon>
        <taxon>Micromonosporaceae</taxon>
        <taxon>Micromonospora</taxon>
    </lineage>
</organism>
<sequence>MASIAEVAARAGVSPTTVSHALSGKRKVSAAVKERVAAAMAELGYVPSRSAQSLAMGVTRVIALVVPDISIGYFAELAHGVEAAAMRRGYNVILCTTGFDPARELTYLQMVHSRAVDGIVYAAGAPPTDQELSDLLGAMPLVFVDEEIEGTRLKSVISDNEAGGRLAAEHLLGLGHRKVLIVGAEGEPFSSSRRIAAFRRRWEDGGGTVVATAGGQFTESSGALAVAPHLATFQTGTATAVFAVNDLMAIGVLHELRQAGVRVPEDVSVVGFDDVMAAKYCFPSLTTIRQDVPALGQVSTDTLIDALEGAAELDGDQLRLPVALVVRDSTGPVQAGRR</sequence>
<accession>A0ABS3VIP8</accession>
<dbReference type="PROSITE" id="PS50932">
    <property type="entry name" value="HTH_LACI_2"/>
    <property type="match status" value="1"/>
</dbReference>
<dbReference type="EMBL" id="WVUH01000001">
    <property type="protein sequence ID" value="MBO4204404.1"/>
    <property type="molecule type" value="Genomic_DNA"/>
</dbReference>
<evidence type="ECO:0000256" key="3">
    <source>
        <dbReference type="ARBA" id="ARBA00023163"/>
    </source>
</evidence>
<evidence type="ECO:0000259" key="4">
    <source>
        <dbReference type="PROSITE" id="PS50932"/>
    </source>
</evidence>
<keyword evidence="7" id="KW-1185">Reference proteome</keyword>
<evidence type="ECO:0000313" key="7">
    <source>
        <dbReference type="Proteomes" id="UP000823521"/>
    </source>
</evidence>
<dbReference type="PANTHER" id="PTHR30146">
    <property type="entry name" value="LACI-RELATED TRANSCRIPTIONAL REPRESSOR"/>
    <property type="match status" value="1"/>
</dbReference>
<keyword evidence="1" id="KW-0805">Transcription regulation</keyword>
<dbReference type="RefSeq" id="WP_208810487.1">
    <property type="nucleotide sequence ID" value="NZ_WVUH01000001.1"/>
</dbReference>
<dbReference type="InterPro" id="IPR046335">
    <property type="entry name" value="LacI/GalR-like_sensor"/>
</dbReference>
<dbReference type="InterPro" id="IPR028082">
    <property type="entry name" value="Peripla_BP_I"/>
</dbReference>
<feature type="domain" description="HTH cro/C1-type" evidence="5">
    <location>
        <begin position="3"/>
        <end position="46"/>
    </location>
</feature>
<dbReference type="Gene3D" id="3.40.50.2300">
    <property type="match status" value="2"/>
</dbReference>
<dbReference type="SUPFAM" id="SSF47413">
    <property type="entry name" value="lambda repressor-like DNA-binding domains"/>
    <property type="match status" value="1"/>
</dbReference>
<evidence type="ECO:0000256" key="2">
    <source>
        <dbReference type="ARBA" id="ARBA00023125"/>
    </source>
</evidence>
<proteinExistence type="predicted"/>
<dbReference type="PANTHER" id="PTHR30146:SF153">
    <property type="entry name" value="LACTOSE OPERON REPRESSOR"/>
    <property type="match status" value="1"/>
</dbReference>
<dbReference type="CDD" id="cd06267">
    <property type="entry name" value="PBP1_LacI_sugar_binding-like"/>
    <property type="match status" value="1"/>
</dbReference>
<keyword evidence="3" id="KW-0804">Transcription</keyword>
<dbReference type="Proteomes" id="UP000823521">
    <property type="component" value="Unassembled WGS sequence"/>
</dbReference>
<feature type="domain" description="HTH lacI-type" evidence="4">
    <location>
        <begin position="2"/>
        <end position="56"/>
    </location>
</feature>
<dbReference type="InterPro" id="IPR010982">
    <property type="entry name" value="Lambda_DNA-bd_dom_sf"/>
</dbReference>
<gene>
    <name evidence="6" type="ORF">GSF22_00015</name>
</gene>
<evidence type="ECO:0000313" key="6">
    <source>
        <dbReference type="EMBL" id="MBO4204404.1"/>
    </source>
</evidence>